<feature type="domain" description="Nucleotidyltransferase-like" evidence="1">
    <location>
        <begin position="21"/>
        <end position="124"/>
    </location>
</feature>
<evidence type="ECO:0000313" key="3">
    <source>
        <dbReference type="EMBL" id="NOU80270.1"/>
    </source>
</evidence>
<dbReference type="Proteomes" id="UP000596857">
    <property type="component" value="Unassembled WGS sequence"/>
</dbReference>
<gene>
    <name evidence="3" type="ORF">GC101_15475</name>
</gene>
<name>A0ABX1YKF5_9BACL</name>
<dbReference type="InterPro" id="IPR043519">
    <property type="entry name" value="NT_sf"/>
</dbReference>
<dbReference type="EMBL" id="WHOB01000041">
    <property type="protein sequence ID" value="NOU80270.1"/>
    <property type="molecule type" value="Genomic_DNA"/>
</dbReference>
<organism evidence="3 4">
    <name type="scientific">Paenibacillus phytohabitans</name>
    <dbReference type="NCBI Taxonomy" id="2654978"/>
    <lineage>
        <taxon>Bacteria</taxon>
        <taxon>Bacillati</taxon>
        <taxon>Bacillota</taxon>
        <taxon>Bacilli</taxon>
        <taxon>Bacillales</taxon>
        <taxon>Paenibacillaceae</taxon>
        <taxon>Paenibacillus</taxon>
    </lineage>
</organism>
<keyword evidence="4" id="KW-1185">Reference proteome</keyword>
<evidence type="ECO:0000313" key="4">
    <source>
        <dbReference type="Proteomes" id="UP000596857"/>
    </source>
</evidence>
<dbReference type="Pfam" id="PF22339">
    <property type="entry name" value="YgxA-like_sub_bind"/>
    <property type="match status" value="1"/>
</dbReference>
<dbReference type="Gene3D" id="3.30.460.10">
    <property type="entry name" value="Beta Polymerase, domain 2"/>
    <property type="match status" value="1"/>
</dbReference>
<reference evidence="3 4" key="1">
    <citation type="submission" date="2019-10" db="EMBL/GenBank/DDBJ databases">
        <title>Description of Paenibacillus terricola sp. nov.</title>
        <authorList>
            <person name="Carlier A."/>
            <person name="Qi S."/>
        </authorList>
    </citation>
    <scope>NUCLEOTIDE SEQUENCE [LARGE SCALE GENOMIC DNA]</scope>
    <source>
        <strain evidence="3 4">LMG 31459</strain>
    </source>
</reference>
<protein>
    <recommendedName>
        <fullName evidence="5">Nucleotidyltransferase-like domain-containing protein</fullName>
    </recommendedName>
</protein>
<dbReference type="Gene3D" id="1.20.120.330">
    <property type="entry name" value="Nucleotidyltransferases domain 2"/>
    <property type="match status" value="1"/>
</dbReference>
<dbReference type="InterPro" id="IPR054515">
    <property type="entry name" value="YgxA-like_substrate-bd"/>
</dbReference>
<feature type="domain" description="YgxA-like substrate binding" evidence="2">
    <location>
        <begin position="130"/>
        <end position="226"/>
    </location>
</feature>
<comment type="caution">
    <text evidence="3">The sequence shown here is derived from an EMBL/GenBank/DDBJ whole genome shotgun (WGS) entry which is preliminary data.</text>
</comment>
<evidence type="ECO:0008006" key="5">
    <source>
        <dbReference type="Google" id="ProtNLM"/>
    </source>
</evidence>
<evidence type="ECO:0000259" key="1">
    <source>
        <dbReference type="Pfam" id="PF14540"/>
    </source>
</evidence>
<sequence>MMEGSMELSNLTLLSGETFDENVLGAVALRQRGNDTFQSALLHDFDMMVLMLHEEQETERIITHTIAGDRRTQSVHVGLSALERAVMAGDNNELLTSLMSGEVIWDPKGILAEMRKELIQFQGPLKERVLFMEFSRFLHMYVKSKRYLEAGCTMDAYNCVLIALYHWARIEVSEAGYFPEPAVWGQVKNLNSPVHKLYEELTVSTETLEQRVELILLACEFALMSKMADCCAMLLHILSSRKEAWSIKELLQHSGLSQLQAELPLVLRKLVSRSLIREITSWAVEAGDGHAIRYTL</sequence>
<proteinExistence type="predicted"/>
<dbReference type="Pfam" id="PF14540">
    <property type="entry name" value="NTF-like"/>
    <property type="match status" value="1"/>
</dbReference>
<evidence type="ECO:0000259" key="2">
    <source>
        <dbReference type="Pfam" id="PF22339"/>
    </source>
</evidence>
<dbReference type="InterPro" id="IPR029348">
    <property type="entry name" value="NTF-like"/>
</dbReference>
<accession>A0ABX1YKF5</accession>